<dbReference type="Proteomes" id="UP000253740">
    <property type="component" value="Unassembled WGS sequence"/>
</dbReference>
<evidence type="ECO:0000313" key="1">
    <source>
        <dbReference type="EMBL" id="GAP66864.1"/>
    </source>
</evidence>
<evidence type="ECO:0000313" key="2">
    <source>
        <dbReference type="Proteomes" id="UP000253740"/>
    </source>
</evidence>
<name>A0A0K8QPN7_9GAMM</name>
<organism evidence="1">
    <name type="scientific">Mizugakiibacter sediminis</name>
    <dbReference type="NCBI Taxonomy" id="1475481"/>
    <lineage>
        <taxon>Bacteria</taxon>
        <taxon>Pseudomonadati</taxon>
        <taxon>Pseudomonadota</taxon>
        <taxon>Gammaproteobacteria</taxon>
        <taxon>Lysobacterales</taxon>
        <taxon>Rhodanobacteraceae</taxon>
        <taxon>Mizugakiibacter</taxon>
    </lineage>
</organism>
<sequence>MLAAKVLHRQAGFRLTQEADDLLFGKALLHVQSPSDGGLDSKPQCYSKAGGRRTTAWHMQICAEPRVVSRNPEMKTPNR</sequence>
<reference evidence="1" key="1">
    <citation type="submission" date="2015-08" db="EMBL/GenBank/DDBJ databases">
        <title>Complete DNA Sequence of Pseudomonas syringae pv. actinidiae, the Causal Agent of Kiwifruit Canker Disease.</title>
        <authorList>
            <person name="Rikkerink E.H.A."/>
            <person name="Fineran P.C."/>
        </authorList>
    </citation>
    <scope>NUCLEOTIDE SEQUENCE</scope>
    <source>
        <strain evidence="1">SkMP5</strain>
    </source>
</reference>
<protein>
    <submittedName>
        <fullName evidence="1">Uncharacterized protein</fullName>
    </submittedName>
</protein>
<dbReference type="EMBL" id="DF970238">
    <property type="protein sequence ID" value="GAP66864.1"/>
    <property type="molecule type" value="Genomic_DNA"/>
</dbReference>
<proteinExistence type="predicted"/>
<gene>
    <name evidence="1" type="ORF">MBSD_n2179</name>
</gene>
<dbReference type="AlphaFoldDB" id="A0A0K8QPN7"/>
<accession>A0A0K8QPN7</accession>
<keyword evidence="2" id="KW-1185">Reference proteome</keyword>